<evidence type="ECO:0000313" key="3">
    <source>
        <dbReference type="Proteomes" id="UP001291926"/>
    </source>
</evidence>
<accession>A0ABR0DSF1</accession>
<dbReference type="SUPFAM" id="SSF51735">
    <property type="entry name" value="NAD(P)-binding Rossmann-fold domains"/>
    <property type="match status" value="1"/>
</dbReference>
<evidence type="ECO:0000259" key="1">
    <source>
        <dbReference type="SMART" id="SM00829"/>
    </source>
</evidence>
<dbReference type="PANTHER" id="PTHR44013:SF1">
    <property type="entry name" value="ZINC-TYPE ALCOHOL DEHYDROGENASE-LIKE PROTEIN C16A3.02C"/>
    <property type="match status" value="1"/>
</dbReference>
<protein>
    <recommendedName>
        <fullName evidence="1">Enoyl reductase (ER) domain-containing protein</fullName>
    </recommendedName>
</protein>
<dbReference type="InterPro" id="IPR011032">
    <property type="entry name" value="GroES-like_sf"/>
</dbReference>
<dbReference type="InterPro" id="IPR020843">
    <property type="entry name" value="ER"/>
</dbReference>
<dbReference type="SUPFAM" id="SSF50129">
    <property type="entry name" value="GroES-like"/>
    <property type="match status" value="1"/>
</dbReference>
<dbReference type="PANTHER" id="PTHR44013">
    <property type="entry name" value="ZINC-TYPE ALCOHOL DEHYDROGENASE-LIKE PROTEIN C16A3.02C"/>
    <property type="match status" value="1"/>
</dbReference>
<dbReference type="InterPro" id="IPR036291">
    <property type="entry name" value="NAD(P)-bd_dom_sf"/>
</dbReference>
<organism evidence="2 3">
    <name type="scientific">Penstemon davidsonii</name>
    <dbReference type="NCBI Taxonomy" id="160366"/>
    <lineage>
        <taxon>Eukaryota</taxon>
        <taxon>Viridiplantae</taxon>
        <taxon>Streptophyta</taxon>
        <taxon>Embryophyta</taxon>
        <taxon>Tracheophyta</taxon>
        <taxon>Spermatophyta</taxon>
        <taxon>Magnoliopsida</taxon>
        <taxon>eudicotyledons</taxon>
        <taxon>Gunneridae</taxon>
        <taxon>Pentapetalae</taxon>
        <taxon>asterids</taxon>
        <taxon>lamiids</taxon>
        <taxon>Lamiales</taxon>
        <taxon>Plantaginaceae</taxon>
        <taxon>Cheloneae</taxon>
        <taxon>Penstemon</taxon>
    </lineage>
</organism>
<comment type="caution">
    <text evidence="2">The sequence shown here is derived from an EMBL/GenBank/DDBJ whole genome shotgun (WGS) entry which is preliminary data.</text>
</comment>
<dbReference type="Gene3D" id="3.90.180.10">
    <property type="entry name" value="Medium-chain alcohol dehydrogenases, catalytic domain"/>
    <property type="match status" value="1"/>
</dbReference>
<dbReference type="Pfam" id="PF08240">
    <property type="entry name" value="ADH_N"/>
    <property type="match status" value="1"/>
</dbReference>
<dbReference type="SMART" id="SM00829">
    <property type="entry name" value="PKS_ER"/>
    <property type="match status" value="1"/>
</dbReference>
<dbReference type="InterPro" id="IPR052733">
    <property type="entry name" value="Chloroplast_QOR"/>
</dbReference>
<proteinExistence type="predicted"/>
<sequence length="677" mass="73674">MECCFFHTKPIFRPITTVGLPIQRRPLIVVASTSNKCEYSGLSAPLEPRTPAGRLLSGVLLDDRESFQVAARKELERLAAERNEAAARLQLSIGSDEACLHRRIAELKTNECEESVKDVMYMFILHKFSEIRVHLVPSLSKCAYNGRLEIWPSKDWELESIHSSEVLEMVKDHLNAFVGSRANSNVTASWETTNIKRLHLSRLYSFSILYGYLLKSVSFRHRLEWGLESGNSGLSIGACSKIPVLETSTLGSKHFDFGQGSRSRSMYMGQASCGLGKKWESLRGYVKGLDHETIQMCGKPKSKESLDLIERHSSALFGDKKRGGLIEKDEELICTSIASMKRFMLEAVAFGKLMHAVQYLCYGGGASGLKHVEVPVPAPSNGEILLKLEATSLNPIDWKIQKGMLRPLLPRKFPFIPVATDVAGEVVDVGPGVKNFEPGDKVVAMLSLAGGGLSEYGVVNEKLTVPRPPEVSAADAAGLPVAGLTAHMALTQTAGIKLDKNGPQKNILVTAASGGVGHYAVQLAKLGNTHVTATCGARNIDLVKSLGADEVLDYKTPEGAALRSPSGKKYDAVIHCAAAFPWSVFEPNLSENGKVIDITPGASAFWTFAVKKLTFSGKRLVPLLLIPKSENLKYLVELVKEGKLKTVVDSKFPLGKAEEAWAKSIDGHATGKIIVEP</sequence>
<keyword evidence="3" id="KW-1185">Reference proteome</keyword>
<dbReference type="Pfam" id="PF05542">
    <property type="entry name" value="DUF760"/>
    <property type="match status" value="1"/>
</dbReference>
<dbReference type="InterPro" id="IPR013154">
    <property type="entry name" value="ADH-like_N"/>
</dbReference>
<dbReference type="CDD" id="cd08267">
    <property type="entry name" value="MDR1"/>
    <property type="match status" value="1"/>
</dbReference>
<evidence type="ECO:0000313" key="2">
    <source>
        <dbReference type="EMBL" id="KAK4492184.1"/>
    </source>
</evidence>
<reference evidence="2 3" key="1">
    <citation type="journal article" date="2023" name="bioRxiv">
        <title>Genome report: Whole genome sequence and annotation of Penstemon davidsonii.</title>
        <authorList>
            <person name="Ostevik K.L."/>
            <person name="Alabady M."/>
            <person name="Zhang M."/>
            <person name="Rausher M.D."/>
        </authorList>
    </citation>
    <scope>NUCLEOTIDE SEQUENCE [LARGE SCALE GENOMIC DNA]</scope>
    <source>
        <strain evidence="2">DNT005</strain>
        <tissue evidence="2">Whole leaf</tissue>
    </source>
</reference>
<dbReference type="Proteomes" id="UP001291926">
    <property type="component" value="Unassembled WGS sequence"/>
</dbReference>
<dbReference type="EMBL" id="JAYDYQ010001087">
    <property type="protein sequence ID" value="KAK4492184.1"/>
    <property type="molecule type" value="Genomic_DNA"/>
</dbReference>
<dbReference type="Gene3D" id="3.40.50.720">
    <property type="entry name" value="NAD(P)-binding Rossmann-like Domain"/>
    <property type="match status" value="1"/>
</dbReference>
<name>A0ABR0DSF1_9LAMI</name>
<feature type="domain" description="Enoyl reductase (ER)" evidence="1">
    <location>
        <begin position="364"/>
        <end position="675"/>
    </location>
</feature>
<gene>
    <name evidence="2" type="ORF">RD792_002982</name>
</gene>
<dbReference type="InterPro" id="IPR008479">
    <property type="entry name" value="DUF760"/>
</dbReference>
<dbReference type="Pfam" id="PF13602">
    <property type="entry name" value="ADH_zinc_N_2"/>
    <property type="match status" value="1"/>
</dbReference>